<protein>
    <recommendedName>
        <fullName evidence="2">Capsule assembly protein Wzi</fullName>
    </recommendedName>
</protein>
<proteinExistence type="predicted"/>
<dbReference type="EMBL" id="VSSQ01000899">
    <property type="protein sequence ID" value="MPM02807.1"/>
    <property type="molecule type" value="Genomic_DNA"/>
</dbReference>
<evidence type="ECO:0008006" key="2">
    <source>
        <dbReference type="Google" id="ProtNLM"/>
    </source>
</evidence>
<organism evidence="1">
    <name type="scientific">bioreactor metagenome</name>
    <dbReference type="NCBI Taxonomy" id="1076179"/>
    <lineage>
        <taxon>unclassified sequences</taxon>
        <taxon>metagenomes</taxon>
        <taxon>ecological metagenomes</taxon>
    </lineage>
</organism>
<sequence length="562" mass="63644">MTKPVLTLLTAAGLLISPFAGKAQDVPQHISGRHIYQLLDELATLGSIELNSVVKPYSRQFIAGRLSEALKDSASLSPALIKEIRLVLKDYSLETGTAPRSGMNLVKKGNPAQLSLLPPEFTWRDSLFRVSLKPVYGIRYLTNASGNVRHTHGGLEAHAYIGKQWSIWASLRDNYQTNEVLDRPGYFTLGEGGNYKINVQGRVGGDYSEMRAGIAWAWKWGCLSFSKDQNEWGDHAHGANILSGRTPSYAMLKLRLDPVKWFSFTYFHGWLVSEVIDSARSYYSEPGRYRAVYRDKYIAANMFTFRPLKGLSLSAGNSVVYSDSRVQAAYLIPFMFFKSVDHTLSHGIDNQNSQMFFNLSSRQIRHLHLYASLFVDEFSISRVGDPGRTNFTGLKAGLSLSGWPLKNLTLRGEHTFTNPIAYHHRVETLTFETNHYNLGHYLRDNSRETYLSLSYRPMAGMMASISWFKAEHGNDYRYDLDGTTPVDEYPFMESLTWRNTSTAIDLRYLLWNNISAFAGLTLSDIRGYNTDELPAQHYLNRYTPALFHGKQTTLEIGMQMGF</sequence>
<dbReference type="InterPro" id="IPR038636">
    <property type="entry name" value="Wzi_sf"/>
</dbReference>
<comment type="caution">
    <text evidence="1">The sequence shown here is derived from an EMBL/GenBank/DDBJ whole genome shotgun (WGS) entry which is preliminary data.</text>
</comment>
<dbReference type="AlphaFoldDB" id="A0A644WGV5"/>
<accession>A0A644WGV5</accession>
<reference evidence="1" key="1">
    <citation type="submission" date="2019-08" db="EMBL/GenBank/DDBJ databases">
        <authorList>
            <person name="Kucharzyk K."/>
            <person name="Murdoch R.W."/>
            <person name="Higgins S."/>
            <person name="Loffler F."/>
        </authorList>
    </citation>
    <scope>NUCLEOTIDE SEQUENCE</scope>
</reference>
<name>A0A644WGV5_9ZZZZ</name>
<gene>
    <name evidence="1" type="ORF">SDC9_49062</name>
</gene>
<dbReference type="Gene3D" id="2.40.160.130">
    <property type="entry name" value="Capsule assembly protein Wzi"/>
    <property type="match status" value="1"/>
</dbReference>
<evidence type="ECO:0000313" key="1">
    <source>
        <dbReference type="EMBL" id="MPM02807.1"/>
    </source>
</evidence>